<feature type="region of interest" description="Disordered" evidence="1">
    <location>
        <begin position="626"/>
        <end position="672"/>
    </location>
</feature>
<reference evidence="2 3" key="1">
    <citation type="submission" date="2012-06" db="EMBL/GenBank/DDBJ databases">
        <title>Complete sequence of Thiocystis violascens DSM 198.</title>
        <authorList>
            <consortium name="US DOE Joint Genome Institute"/>
            <person name="Lucas S."/>
            <person name="Han J."/>
            <person name="Lapidus A."/>
            <person name="Cheng J.-F."/>
            <person name="Goodwin L."/>
            <person name="Pitluck S."/>
            <person name="Peters L."/>
            <person name="Ovchinnikova G."/>
            <person name="Teshima H."/>
            <person name="Detter J.C."/>
            <person name="Han C."/>
            <person name="Tapia R."/>
            <person name="Land M."/>
            <person name="Hauser L."/>
            <person name="Kyrpides N."/>
            <person name="Ivanova N."/>
            <person name="Pagani I."/>
            <person name="Vogl K."/>
            <person name="Liu Z."/>
            <person name="Frigaard N.-U."/>
            <person name="Bryant D."/>
            <person name="Woyke T."/>
        </authorList>
    </citation>
    <scope>NUCLEOTIDE SEQUENCE [LARGE SCALE GENOMIC DNA]</scope>
    <source>
        <strain evidence="3">ATCC 17096 / DSM 198 / 6111</strain>
    </source>
</reference>
<dbReference type="EMBL" id="CP003154">
    <property type="protein sequence ID" value="AFL73887.1"/>
    <property type="molecule type" value="Genomic_DNA"/>
</dbReference>
<gene>
    <name evidence="2" type="ordered locus">Thivi_1927</name>
</gene>
<dbReference type="HOGENOM" id="CLU_021581_0_0_6"/>
<dbReference type="KEGG" id="tvi:Thivi_1927"/>
<sequence>MSNVIPFGAHDNSLPKEMPTAMPEDARSILATCRDRLAQGVIAVFVKHLGRANDEFLGLADRAINLEQQQICFAAMHFIANRAQPLLDRFQKIYVAAFDASVAGLGGERPRSSPRGLDELQLIDTEEFEQDLAIGKVSTRAAFNCSQQLVALDRRLAVLLRLQRIGQDENPLYPGHLFSAMLQALTEMDVDRELSLALLQSFERQTANELPGLYADLNRHLAQSGILPTIPLGAPQSLSDAPSAGQPGGSGMASGGSAEPYRGASLGQGSASYGAASANVQQDIFSQLLQAIQTANPLHAPANTGWPSAPSAGLGPSPSANVSVHQLVDALSGLQRGQADPQSMPGLGAVRIDPDRGNVLRQIRSTPMANWSHPMDAMTIDIVSMLFDAIFNDPDLSATMRAEIAKLQIPVLKVALLDKSFFSDRKHPARHLLDVIANSGIGRGEHDEPRLTQKIHAIVESVVSGFDSDIQIFATQVQKLEEFLQDEDGRAQGKATQQVAKLEHDERSEIAASRVNEAIAPRVQRSQIPRLIVAFLERHWRQVLTAIFIRAGDTGAEWAEAIRLMDELIWSVESKSGAQERDRLLALLPDLLKRLRQGLERVQLDGAWDDFFSELIRLHMAALRNDPAPDAGPSEGQALSSQPLPWPGETGMTDSVVQPPPASAQAPPEGTEDRHLRLVQALEVGAWIEFQSFRGTRNTLRLNWVSEFKRVYLFTNRQGENAMTLAATSLAEHLRKGTARLLSQNPLTDRAVAQVLEKIKPPTP</sequence>
<proteinExistence type="predicted"/>
<accession>I3YA69</accession>
<evidence type="ECO:0000256" key="1">
    <source>
        <dbReference type="SAM" id="MobiDB-lite"/>
    </source>
</evidence>
<evidence type="ECO:0000313" key="2">
    <source>
        <dbReference type="EMBL" id="AFL73887.1"/>
    </source>
</evidence>
<feature type="region of interest" description="Disordered" evidence="1">
    <location>
        <begin position="233"/>
        <end position="263"/>
    </location>
</feature>
<evidence type="ECO:0008006" key="4">
    <source>
        <dbReference type="Google" id="ProtNLM"/>
    </source>
</evidence>
<name>I3YA69_THIV6</name>
<dbReference type="AlphaFoldDB" id="I3YA69"/>
<dbReference type="Pfam" id="PF07793">
    <property type="entry name" value="DUF1631"/>
    <property type="match status" value="1"/>
</dbReference>
<dbReference type="eggNOG" id="COG3170">
    <property type="taxonomic scope" value="Bacteria"/>
</dbReference>
<dbReference type="Proteomes" id="UP000006062">
    <property type="component" value="Chromosome"/>
</dbReference>
<dbReference type="RefSeq" id="WP_014778344.1">
    <property type="nucleotide sequence ID" value="NC_018012.1"/>
</dbReference>
<organism evidence="2 3">
    <name type="scientific">Thiocystis violascens (strain ATCC 17096 / DSM 198 / 6111)</name>
    <name type="common">Chromatium violascens</name>
    <dbReference type="NCBI Taxonomy" id="765911"/>
    <lineage>
        <taxon>Bacteria</taxon>
        <taxon>Pseudomonadati</taxon>
        <taxon>Pseudomonadota</taxon>
        <taxon>Gammaproteobacteria</taxon>
        <taxon>Chromatiales</taxon>
        <taxon>Chromatiaceae</taxon>
        <taxon>Thiocystis</taxon>
    </lineage>
</organism>
<dbReference type="STRING" id="765911.Thivi_1927"/>
<protein>
    <recommendedName>
        <fullName evidence="4">Thymidine phosphorylase</fullName>
    </recommendedName>
</protein>
<dbReference type="InterPro" id="IPR012434">
    <property type="entry name" value="DUF1631"/>
</dbReference>
<keyword evidence="3" id="KW-1185">Reference proteome</keyword>
<evidence type="ECO:0000313" key="3">
    <source>
        <dbReference type="Proteomes" id="UP000006062"/>
    </source>
</evidence>